<accession>A0A9P7Y773</accession>
<proteinExistence type="predicted"/>
<protein>
    <recommendedName>
        <fullName evidence="3">DUF4112 domain-containing protein</fullName>
    </recommendedName>
</protein>
<dbReference type="InterPro" id="IPR025187">
    <property type="entry name" value="DUF4112"/>
</dbReference>
<evidence type="ECO:0000313" key="2">
    <source>
        <dbReference type="Proteomes" id="UP000824998"/>
    </source>
</evidence>
<dbReference type="PANTHER" id="PTHR35519">
    <property type="entry name" value="MEMBRANE PROTEINS"/>
    <property type="match status" value="1"/>
</dbReference>
<evidence type="ECO:0000313" key="1">
    <source>
        <dbReference type="EMBL" id="KAG9228385.1"/>
    </source>
</evidence>
<sequence>MLYPESKAMKIKNRVPQQLSDHDTKVLDKVQRRAHQLDTGLLNLCGIRLGWSSVIAIIPVVGDVLDTCMALMVLRTSREVQGGLPKGVQAKMIFNIITDFGIGLVPLIGDIADVLFRANTRNAVVLKDYLYKKAKEEARSGVSGSLEPFNV</sequence>
<dbReference type="PANTHER" id="PTHR35519:SF2">
    <property type="entry name" value="PH DOMAIN PROTEIN"/>
    <property type="match status" value="1"/>
</dbReference>
<keyword evidence="2" id="KW-1185">Reference proteome</keyword>
<dbReference type="Pfam" id="PF13430">
    <property type="entry name" value="DUF4112"/>
    <property type="match status" value="1"/>
</dbReference>
<organism evidence="1 2">
    <name type="scientific">Amylocarpus encephaloides</name>
    <dbReference type="NCBI Taxonomy" id="45428"/>
    <lineage>
        <taxon>Eukaryota</taxon>
        <taxon>Fungi</taxon>
        <taxon>Dikarya</taxon>
        <taxon>Ascomycota</taxon>
        <taxon>Pezizomycotina</taxon>
        <taxon>Leotiomycetes</taxon>
        <taxon>Helotiales</taxon>
        <taxon>Helotiales incertae sedis</taxon>
        <taxon>Amylocarpus</taxon>
    </lineage>
</organism>
<reference evidence="1" key="1">
    <citation type="journal article" date="2021" name="IMA Fungus">
        <title>Genomic characterization of three marine fungi, including Emericellopsis atlantica sp. nov. with signatures of a generalist lifestyle and marine biomass degradation.</title>
        <authorList>
            <person name="Hagestad O.C."/>
            <person name="Hou L."/>
            <person name="Andersen J.H."/>
            <person name="Hansen E.H."/>
            <person name="Altermark B."/>
            <person name="Li C."/>
            <person name="Kuhnert E."/>
            <person name="Cox R.J."/>
            <person name="Crous P.W."/>
            <person name="Spatafora J.W."/>
            <person name="Lail K."/>
            <person name="Amirebrahimi M."/>
            <person name="Lipzen A."/>
            <person name="Pangilinan J."/>
            <person name="Andreopoulos W."/>
            <person name="Hayes R.D."/>
            <person name="Ng V."/>
            <person name="Grigoriev I.V."/>
            <person name="Jackson S.A."/>
            <person name="Sutton T.D.S."/>
            <person name="Dobson A.D.W."/>
            <person name="Rama T."/>
        </authorList>
    </citation>
    <scope>NUCLEOTIDE SEQUENCE</scope>
    <source>
        <strain evidence="1">TRa018bII</strain>
    </source>
</reference>
<dbReference type="Proteomes" id="UP000824998">
    <property type="component" value="Unassembled WGS sequence"/>
</dbReference>
<name>A0A9P7Y773_9HELO</name>
<evidence type="ECO:0008006" key="3">
    <source>
        <dbReference type="Google" id="ProtNLM"/>
    </source>
</evidence>
<gene>
    <name evidence="1" type="ORF">BJ875DRAFT_412715</name>
</gene>
<dbReference type="AlphaFoldDB" id="A0A9P7Y773"/>
<dbReference type="OrthoDB" id="3535368at2759"/>
<comment type="caution">
    <text evidence="1">The sequence shown here is derived from an EMBL/GenBank/DDBJ whole genome shotgun (WGS) entry which is preliminary data.</text>
</comment>
<dbReference type="EMBL" id="MU251955">
    <property type="protein sequence ID" value="KAG9228385.1"/>
    <property type="molecule type" value="Genomic_DNA"/>
</dbReference>